<protein>
    <submittedName>
        <fullName evidence="2">Uncharacterized protein</fullName>
    </submittedName>
</protein>
<keyword evidence="1" id="KW-0732">Signal</keyword>
<organism evidence="2 3">
    <name type="scientific">Paragonimus skrjabini miyazakii</name>
    <dbReference type="NCBI Taxonomy" id="59628"/>
    <lineage>
        <taxon>Eukaryota</taxon>
        <taxon>Metazoa</taxon>
        <taxon>Spiralia</taxon>
        <taxon>Lophotrochozoa</taxon>
        <taxon>Platyhelminthes</taxon>
        <taxon>Trematoda</taxon>
        <taxon>Digenea</taxon>
        <taxon>Plagiorchiida</taxon>
        <taxon>Troglotremata</taxon>
        <taxon>Troglotrematidae</taxon>
        <taxon>Paragonimus</taxon>
    </lineage>
</organism>
<comment type="caution">
    <text evidence="2">The sequence shown here is derived from an EMBL/GenBank/DDBJ whole genome shotgun (WGS) entry which is preliminary data.</text>
</comment>
<gene>
    <name evidence="2" type="ORF">EG68_10923</name>
</gene>
<evidence type="ECO:0000313" key="3">
    <source>
        <dbReference type="Proteomes" id="UP000822476"/>
    </source>
</evidence>
<accession>A0A8S9YKV0</accession>
<evidence type="ECO:0000313" key="2">
    <source>
        <dbReference type="EMBL" id="KAF7241665.1"/>
    </source>
</evidence>
<dbReference type="EMBL" id="JTDE01006921">
    <property type="protein sequence ID" value="KAF7241665.1"/>
    <property type="molecule type" value="Genomic_DNA"/>
</dbReference>
<reference evidence="2" key="1">
    <citation type="submission" date="2019-07" db="EMBL/GenBank/DDBJ databases">
        <title>Annotation for the trematode Paragonimus miyazaki's.</title>
        <authorList>
            <person name="Choi Y.-J."/>
        </authorList>
    </citation>
    <scope>NUCLEOTIDE SEQUENCE</scope>
    <source>
        <strain evidence="2">Japan</strain>
    </source>
</reference>
<proteinExistence type="predicted"/>
<dbReference type="AlphaFoldDB" id="A0A8S9YKV0"/>
<dbReference type="Proteomes" id="UP000822476">
    <property type="component" value="Unassembled WGS sequence"/>
</dbReference>
<name>A0A8S9YKV0_9TREM</name>
<sequence>MQSVIVLVTVISFIAARVTSHHASQGQGVRLARTFPNVHCSNFLWAGQHPSQPRHEEKNDIPRGVLCANQRKRIRRGLTEVVREWVIDMIAQGMKNMFPQCMSQYTPMNSTTQVANEGSDTGYPVLPPTGPSFVQHGDGDTGYPVLPPTGPSFVQHGDGDTGYPALPPTGPSVVQHGDGEQCVQPSHSADYTDYAVDLNGMSQHGGDWDPVSGGFGTGYVHFGDDTDQARYLIRRSQNGNGRTALSRFLSNEDVHYKSDGT</sequence>
<evidence type="ECO:0000256" key="1">
    <source>
        <dbReference type="SAM" id="SignalP"/>
    </source>
</evidence>
<feature type="signal peptide" evidence="1">
    <location>
        <begin position="1"/>
        <end position="20"/>
    </location>
</feature>
<keyword evidence="3" id="KW-1185">Reference proteome</keyword>
<feature type="chain" id="PRO_5035753414" evidence="1">
    <location>
        <begin position="21"/>
        <end position="261"/>
    </location>
</feature>